<reference evidence="1 2" key="1">
    <citation type="submission" date="2020-03" db="EMBL/GenBank/DDBJ databases">
        <title>Genomic Encyclopedia of Archaeal and Bacterial Type Strains, Phase II (KMG-II): from individual species to whole genera.</title>
        <authorList>
            <person name="Goeker M."/>
        </authorList>
    </citation>
    <scope>NUCLEOTIDE SEQUENCE [LARGE SCALE GENOMIC DNA]</scope>
    <source>
        <strain evidence="1 2">DSM 4749</strain>
    </source>
</reference>
<protein>
    <submittedName>
        <fullName evidence="1">Uncharacterized protein</fullName>
    </submittedName>
</protein>
<organism evidence="1 2">
    <name type="scientific">Saccharococcus thermophilus</name>
    <dbReference type="NCBI Taxonomy" id="29396"/>
    <lineage>
        <taxon>Bacteria</taxon>
        <taxon>Bacillati</taxon>
        <taxon>Bacillota</taxon>
        <taxon>Bacilli</taxon>
        <taxon>Bacillales</taxon>
        <taxon>Anoxybacillaceae</taxon>
        <taxon>Saccharococcus</taxon>
    </lineage>
</organism>
<dbReference type="AlphaFoldDB" id="A0A846MI89"/>
<comment type="caution">
    <text evidence="1">The sequence shown here is derived from an EMBL/GenBank/DDBJ whole genome shotgun (WGS) entry which is preliminary data.</text>
</comment>
<dbReference type="Proteomes" id="UP000532769">
    <property type="component" value="Unassembled WGS sequence"/>
</dbReference>
<evidence type="ECO:0000313" key="1">
    <source>
        <dbReference type="EMBL" id="NIK15314.1"/>
    </source>
</evidence>
<sequence length="64" mass="7524">MGRKPKNVPYIGEVKVNITATSKERYERFIEVVKQIIIYNIEKELEEKRKQKNLSNANNETQGD</sequence>
<evidence type="ECO:0000313" key="2">
    <source>
        <dbReference type="Proteomes" id="UP000532769"/>
    </source>
</evidence>
<dbReference type="RefSeq" id="WP_166910126.1">
    <property type="nucleotide sequence ID" value="NZ_JAASRS010000001.1"/>
</dbReference>
<keyword evidence="2" id="KW-1185">Reference proteome</keyword>
<accession>A0A846MI89</accession>
<proteinExistence type="predicted"/>
<gene>
    <name evidence="1" type="ORF">BDD39_001824</name>
</gene>
<dbReference type="EMBL" id="JAASRS010000001">
    <property type="protein sequence ID" value="NIK15314.1"/>
    <property type="molecule type" value="Genomic_DNA"/>
</dbReference>
<name>A0A846MI89_9BACL</name>